<reference evidence="3" key="1">
    <citation type="journal article" date="2019" name="Int. J. Syst. Evol. Microbiol.">
        <title>The Global Catalogue of Microorganisms (GCM) 10K type strain sequencing project: providing services to taxonomists for standard genome sequencing and annotation.</title>
        <authorList>
            <consortium name="The Broad Institute Genomics Platform"/>
            <consortium name="The Broad Institute Genome Sequencing Center for Infectious Disease"/>
            <person name="Wu L."/>
            <person name="Ma J."/>
        </authorList>
    </citation>
    <scope>NUCLEOTIDE SEQUENCE [LARGE SCALE GENOMIC DNA]</scope>
    <source>
        <strain evidence="3">KCTC 42498</strain>
    </source>
</reference>
<keyword evidence="3" id="KW-1185">Reference proteome</keyword>
<sequence>MEVGIHKDRYGKIDPFCLKYEVILSYNSIKSSWIDINDNTFWNDIKRIKIFIYRWIQWDDHHQIAKDIMPIIENNFDIKCFPDLATSWHYDDKVKQFFLLSAFKYPFIKCWIFYDRRKALEWVEKTSYPKVFKLKGGASSQNVLLVNDKNVAKRIIDKMFGEGINPNNLYISGSTKQKDFKLINFIKHQGANLLRKYRGEDAEPYWQINKNYILFQEFLPNNKFDTRITVIGNRAFGFRRFVRKNDFRASGSGLIDNNPKLIDLRCVELALKISKEMKFQSMAYDFLYDENNNPMICEISYTYVDKAVYNCPGYWDDSLNFHEGHYWPQYLHLVDLLGDESLRQPQFIDVD</sequence>
<accession>A0ABW5INJ9</accession>
<comment type="caution">
    <text evidence="2">The sequence shown here is derived from an EMBL/GenBank/DDBJ whole genome shotgun (WGS) entry which is preliminary data.</text>
</comment>
<dbReference type="Proteomes" id="UP001597544">
    <property type="component" value="Unassembled WGS sequence"/>
</dbReference>
<protein>
    <recommendedName>
        <fullName evidence="1">ATP-grasp fold RimK-type domain-containing protein</fullName>
    </recommendedName>
</protein>
<name>A0ABW5INJ9_9BACT</name>
<proteinExistence type="predicted"/>
<dbReference type="PANTHER" id="PTHR21621">
    <property type="entry name" value="RIBOSOMAL PROTEIN S6 MODIFICATION PROTEIN"/>
    <property type="match status" value="1"/>
</dbReference>
<dbReference type="EMBL" id="JBHULU010000015">
    <property type="protein sequence ID" value="MFD2514339.1"/>
    <property type="molecule type" value="Genomic_DNA"/>
</dbReference>
<gene>
    <name evidence="2" type="ORF">ACFSRY_10715</name>
</gene>
<dbReference type="Gene3D" id="3.30.470.20">
    <property type="entry name" value="ATP-grasp fold, B domain"/>
    <property type="match status" value="1"/>
</dbReference>
<dbReference type="PANTHER" id="PTHR21621:SF0">
    <property type="entry name" value="BETA-CITRYLGLUTAMATE SYNTHASE B-RELATED"/>
    <property type="match status" value="1"/>
</dbReference>
<dbReference type="SUPFAM" id="SSF56059">
    <property type="entry name" value="Glutathione synthetase ATP-binding domain-like"/>
    <property type="match status" value="1"/>
</dbReference>
<dbReference type="InterPro" id="IPR013651">
    <property type="entry name" value="ATP-grasp_RimK-type"/>
</dbReference>
<evidence type="ECO:0000313" key="3">
    <source>
        <dbReference type="Proteomes" id="UP001597544"/>
    </source>
</evidence>
<organism evidence="2 3">
    <name type="scientific">Pontibacter locisalis</name>
    <dbReference type="NCBI Taxonomy" id="1719035"/>
    <lineage>
        <taxon>Bacteria</taxon>
        <taxon>Pseudomonadati</taxon>
        <taxon>Bacteroidota</taxon>
        <taxon>Cytophagia</taxon>
        <taxon>Cytophagales</taxon>
        <taxon>Hymenobacteraceae</taxon>
        <taxon>Pontibacter</taxon>
    </lineage>
</organism>
<dbReference type="RefSeq" id="WP_377506732.1">
    <property type="nucleotide sequence ID" value="NZ_JBHULU010000015.1"/>
</dbReference>
<evidence type="ECO:0000313" key="2">
    <source>
        <dbReference type="EMBL" id="MFD2514339.1"/>
    </source>
</evidence>
<feature type="domain" description="ATP-grasp fold RimK-type" evidence="1">
    <location>
        <begin position="209"/>
        <end position="299"/>
    </location>
</feature>
<dbReference type="Pfam" id="PF08443">
    <property type="entry name" value="RimK"/>
    <property type="match status" value="1"/>
</dbReference>
<evidence type="ECO:0000259" key="1">
    <source>
        <dbReference type="Pfam" id="PF08443"/>
    </source>
</evidence>